<dbReference type="AlphaFoldDB" id="A0A088RW95"/>
<proteinExistence type="predicted"/>
<dbReference type="VEuPathDB" id="TriTrypDB:LPMP_292090"/>
<evidence type="ECO:0000313" key="3">
    <source>
        <dbReference type="Proteomes" id="UP000063063"/>
    </source>
</evidence>
<feature type="region of interest" description="Disordered" evidence="1">
    <location>
        <begin position="343"/>
        <end position="383"/>
    </location>
</feature>
<feature type="compositionally biased region" description="Basic residues" evidence="1">
    <location>
        <begin position="354"/>
        <end position="365"/>
    </location>
</feature>
<reference evidence="2 3" key="1">
    <citation type="journal article" date="2015" name="Sci. Rep.">
        <title>The genome of Leishmania panamensis: insights into genomics of the L. (Viannia) subgenus.</title>
        <authorList>
            <person name="Llanes A."/>
            <person name="Restrepo C.M."/>
            <person name="Vecchio G.D."/>
            <person name="Anguizola F.J."/>
            <person name="Lleonart R."/>
        </authorList>
    </citation>
    <scope>NUCLEOTIDE SEQUENCE [LARGE SCALE GENOMIC DNA]</scope>
    <source>
        <strain evidence="2 3">MHOM/PA/94/PSC-1</strain>
    </source>
</reference>
<keyword evidence="3" id="KW-1185">Reference proteome</keyword>
<dbReference type="GeneID" id="22576972"/>
<name>A0A088RW95_LEIPA</name>
<feature type="compositionally biased region" description="Basic and acidic residues" evidence="1">
    <location>
        <begin position="252"/>
        <end position="268"/>
    </location>
</feature>
<feature type="region of interest" description="Disordered" evidence="1">
    <location>
        <begin position="252"/>
        <end position="311"/>
    </location>
</feature>
<dbReference type="VEuPathDB" id="TriTrypDB:LPAL13_290023100"/>
<evidence type="ECO:0000313" key="2">
    <source>
        <dbReference type="EMBL" id="AIO00156.1"/>
    </source>
</evidence>
<dbReference type="KEGG" id="lpan:LPMP_292090"/>
<dbReference type="Proteomes" id="UP000063063">
    <property type="component" value="Chromosome 29"/>
</dbReference>
<dbReference type="EMBL" id="CP009398">
    <property type="protein sequence ID" value="AIO00156.1"/>
    <property type="molecule type" value="Genomic_DNA"/>
</dbReference>
<accession>A0A088RW95</accession>
<dbReference type="eggNOG" id="ENOG502SIXM">
    <property type="taxonomic scope" value="Eukaryota"/>
</dbReference>
<sequence>MAQLPALVSTEATRKRELGTAHTPPLKLLSGKSTAHRSSLLPQLSVTTASSLRPARVKSTMAAGVAAPTTVSAESPVCRSTDPAAPLPLLSQLLRISVPAASSTLVQTPEEVTVKEAMEALGELDAVEVLFVHLNHMAHSNYSSDDGAFADAIAVVEGHAAAVMDEIGESDARAIPPARADCHAATTTPTVAHQRRSWADSPNAVLVSRRSYLPCLVLCVQCHRGVLALHIVNLRFEGASGKSHCALRAATLDREGQQKKDSSGETQRRQRRTTVKPQRLQPSYRNERASTTAVGGVPSSLPPSPSNDEGVVEATGVGELASVSSDLVETVPSLFPVARADATGHRASVASPKHSQRPWKGKSGLRQRSSTMKAAHHSITRSSATAVSFDPFRPEETTPFNAQYRPITYNAAIVLQSPL</sequence>
<protein>
    <submittedName>
        <fullName evidence="2">Uncharacterized protein</fullName>
    </submittedName>
</protein>
<evidence type="ECO:0000256" key="1">
    <source>
        <dbReference type="SAM" id="MobiDB-lite"/>
    </source>
</evidence>
<dbReference type="RefSeq" id="XP_010700813.1">
    <property type="nucleotide sequence ID" value="XM_010702511.1"/>
</dbReference>
<feature type="region of interest" description="Disordered" evidence="1">
    <location>
        <begin position="1"/>
        <end position="34"/>
    </location>
</feature>
<gene>
    <name evidence="2" type="ORF">LPMP_292090</name>
</gene>
<dbReference type="OrthoDB" id="267153at2759"/>
<organism evidence="2 3">
    <name type="scientific">Leishmania panamensis</name>
    <dbReference type="NCBI Taxonomy" id="5679"/>
    <lineage>
        <taxon>Eukaryota</taxon>
        <taxon>Discoba</taxon>
        <taxon>Euglenozoa</taxon>
        <taxon>Kinetoplastea</taxon>
        <taxon>Metakinetoplastina</taxon>
        <taxon>Trypanosomatida</taxon>
        <taxon>Trypanosomatidae</taxon>
        <taxon>Leishmaniinae</taxon>
        <taxon>Leishmania</taxon>
        <taxon>Leishmania guyanensis species complex</taxon>
    </lineage>
</organism>
<feature type="compositionally biased region" description="Polar residues" evidence="1">
    <location>
        <begin position="280"/>
        <end position="293"/>
    </location>
</feature>